<dbReference type="GO" id="GO:0000160">
    <property type="term" value="P:phosphorelay signal transduction system"/>
    <property type="evidence" value="ECO:0007669"/>
    <property type="project" value="InterPro"/>
</dbReference>
<evidence type="ECO:0000313" key="5">
    <source>
        <dbReference type="Proteomes" id="UP000002964"/>
    </source>
</evidence>
<dbReference type="CDD" id="cd17589">
    <property type="entry name" value="REC_TPR"/>
    <property type="match status" value="1"/>
</dbReference>
<dbReference type="InterPro" id="IPR011990">
    <property type="entry name" value="TPR-like_helical_dom_sf"/>
</dbReference>
<dbReference type="InterPro" id="IPR019734">
    <property type="entry name" value="TPR_rpt"/>
</dbReference>
<feature type="repeat" description="TPR" evidence="2">
    <location>
        <begin position="232"/>
        <end position="265"/>
    </location>
</feature>
<evidence type="ECO:0000259" key="3">
    <source>
        <dbReference type="PROSITE" id="PS50110"/>
    </source>
</evidence>
<dbReference type="Gene3D" id="1.25.40.10">
    <property type="entry name" value="Tetratricopeptide repeat domain"/>
    <property type="match status" value="3"/>
</dbReference>
<dbReference type="EMBL" id="JH603169">
    <property type="protein sequence ID" value="EIC22440.1"/>
    <property type="molecule type" value="Genomic_DNA"/>
</dbReference>
<dbReference type="PROSITE" id="PS50005">
    <property type="entry name" value="TPR"/>
    <property type="match status" value="1"/>
</dbReference>
<reference evidence="4 5" key="2">
    <citation type="submission" date="2011-11" db="EMBL/GenBank/DDBJ databases">
        <authorList>
            <consortium name="US DOE Joint Genome Institute"/>
            <person name="Lucas S."/>
            <person name="Han J."/>
            <person name="Lapidus A."/>
            <person name="Cheng J.-F."/>
            <person name="Goodwin L."/>
            <person name="Pitluck S."/>
            <person name="Peters L."/>
            <person name="Ovchinnikova G."/>
            <person name="Zhang X."/>
            <person name="Detter J.C."/>
            <person name="Han C."/>
            <person name="Tapia R."/>
            <person name="Land M."/>
            <person name="Hauser L."/>
            <person name="Kyrpides N."/>
            <person name="Ivanova N."/>
            <person name="Pagani I."/>
            <person name="Vogl K."/>
            <person name="Liu Z."/>
            <person name="Overmann J."/>
            <person name="Frigaard N.-U."/>
            <person name="Bryant D."/>
            <person name="Woyke T."/>
        </authorList>
    </citation>
    <scope>NUCLEOTIDE SEQUENCE [LARGE SCALE GENOMIC DNA]</scope>
    <source>
        <strain evidence="4 5">970</strain>
    </source>
</reference>
<dbReference type="InterPro" id="IPR052048">
    <property type="entry name" value="ST_Response_Regulator"/>
</dbReference>
<dbReference type="Gene3D" id="3.40.50.2300">
    <property type="match status" value="1"/>
</dbReference>
<accession>H8Z119</accession>
<dbReference type="eggNOG" id="COG0457">
    <property type="taxonomic scope" value="Bacteria"/>
</dbReference>
<dbReference type="Pfam" id="PF00072">
    <property type="entry name" value="Response_reg"/>
    <property type="match status" value="1"/>
</dbReference>
<organism evidence="4 5">
    <name type="scientific">Thiorhodovibrio frisius</name>
    <dbReference type="NCBI Taxonomy" id="631362"/>
    <lineage>
        <taxon>Bacteria</taxon>
        <taxon>Pseudomonadati</taxon>
        <taxon>Pseudomonadota</taxon>
        <taxon>Gammaproteobacteria</taxon>
        <taxon>Chromatiales</taxon>
        <taxon>Chromatiaceae</taxon>
        <taxon>Thiorhodovibrio</taxon>
    </lineage>
</organism>
<dbReference type="OrthoDB" id="7298659at2"/>
<dbReference type="SUPFAM" id="SSF48452">
    <property type="entry name" value="TPR-like"/>
    <property type="match status" value="3"/>
</dbReference>
<protein>
    <submittedName>
        <fullName evidence="4">Response regulator containing CheY-like receiver domain and AraC-type DNA-binding domain</fullName>
    </submittedName>
</protein>
<name>H8Z119_9GAMM</name>
<keyword evidence="1" id="KW-0597">Phosphoprotein</keyword>
<evidence type="ECO:0000256" key="1">
    <source>
        <dbReference type="PROSITE-ProRule" id="PRU00169"/>
    </source>
</evidence>
<reference evidence="5" key="1">
    <citation type="submission" date="2011-06" db="EMBL/GenBank/DDBJ databases">
        <authorList>
            <consortium name="US DOE Joint Genome Institute (JGI-PGF)"/>
            <person name="Lucas S."/>
            <person name="Han J."/>
            <person name="Lapidus A."/>
            <person name="Cheng J.-F."/>
            <person name="Goodwin L."/>
            <person name="Pitluck S."/>
            <person name="Peters L."/>
            <person name="Land M.L."/>
            <person name="Hauser L."/>
            <person name="Vogl K."/>
            <person name="Liu Z."/>
            <person name="Overmann J."/>
            <person name="Frigaard N.-U."/>
            <person name="Bryant D.A."/>
            <person name="Woyke T.J."/>
        </authorList>
    </citation>
    <scope>NUCLEOTIDE SEQUENCE [LARGE SCALE GENOMIC DNA]</scope>
    <source>
        <strain evidence="5">970</strain>
    </source>
</reference>
<dbReference type="SMART" id="SM00448">
    <property type="entry name" value="REC"/>
    <property type="match status" value="1"/>
</dbReference>
<dbReference type="PANTHER" id="PTHR43228:SF1">
    <property type="entry name" value="TWO-COMPONENT RESPONSE REGULATOR ARR22"/>
    <property type="match status" value="1"/>
</dbReference>
<dbReference type="GO" id="GO:0003677">
    <property type="term" value="F:DNA binding"/>
    <property type="evidence" value="ECO:0007669"/>
    <property type="project" value="UniProtKB-KW"/>
</dbReference>
<dbReference type="RefSeq" id="WP_009149286.1">
    <property type="nucleotide sequence ID" value="NZ_CP121471.1"/>
</dbReference>
<dbReference type="eggNOG" id="COG0784">
    <property type="taxonomic scope" value="Bacteria"/>
</dbReference>
<evidence type="ECO:0000313" key="4">
    <source>
        <dbReference type="EMBL" id="EIC22440.1"/>
    </source>
</evidence>
<sequence>MTPTLGQKKFLVVDDFADMRSVLRGILRSLAVTDFDLAATGNEALALMRKRRPDIILCDYNLGEGKDGQQVLEEAREQGLIGVDTIYLMLTAENTREMVLAAVEYVPDSYLTKPFTSELLKTRLEKLIQQKAQLSGVNEALVAKDYAKALREINTLLVNEPRNRLELLKVKAQALISSNQLDQAQKVYQEILNDRDIRWARLGAGKVQFLKKDYTQAESTLRAIISDDRFMMQAYDLLVQTLMAQGRVEEAEKLLEQAVQISPRGLKRQIQLGNVALNSGNTQTAEKAFSRAVNLAKYSRYNHPLIHSGLAKSLTANGRHTEATKVVNEIERNFSGHEDAEFYQATADAMIKANQGNLKEAAAALAIAEKAMGDASGAEASELGLEMVKAYAKIGQKDKAEAMLQSSIANNHDDDAFIAQVKQVCKSAGMGDEGDKKIHKVQQDIIKVNNAGVRLIKQGEYDAAIKLLRRAADEMPGNKTVNLNVAKAIIMKMEQQGAQAEDIRLVRSYVEHVRAAAPDDWRLADISAHLQRLMSK</sequence>
<keyword evidence="4" id="KW-0238">DNA-binding</keyword>
<proteinExistence type="predicted"/>
<dbReference type="SMART" id="SM00028">
    <property type="entry name" value="TPR"/>
    <property type="match status" value="4"/>
</dbReference>
<dbReference type="Proteomes" id="UP000002964">
    <property type="component" value="Unassembled WGS sequence"/>
</dbReference>
<dbReference type="InterPro" id="IPR001789">
    <property type="entry name" value="Sig_transdc_resp-reg_receiver"/>
</dbReference>
<dbReference type="STRING" id="631362.Thi970DRAFT_02706"/>
<dbReference type="Pfam" id="PF14559">
    <property type="entry name" value="TPR_19"/>
    <property type="match status" value="1"/>
</dbReference>
<feature type="modified residue" description="4-aspartylphosphate" evidence="1">
    <location>
        <position position="59"/>
    </location>
</feature>
<dbReference type="PANTHER" id="PTHR43228">
    <property type="entry name" value="TWO-COMPONENT RESPONSE REGULATOR"/>
    <property type="match status" value="1"/>
</dbReference>
<dbReference type="HOGENOM" id="CLU_035496_1_0_6"/>
<dbReference type="SUPFAM" id="SSF52172">
    <property type="entry name" value="CheY-like"/>
    <property type="match status" value="1"/>
</dbReference>
<keyword evidence="2" id="KW-0802">TPR repeat</keyword>
<evidence type="ECO:0000256" key="2">
    <source>
        <dbReference type="PROSITE-ProRule" id="PRU00339"/>
    </source>
</evidence>
<gene>
    <name evidence="4" type="ORF">Thi970DRAFT_02706</name>
</gene>
<dbReference type="InterPro" id="IPR011006">
    <property type="entry name" value="CheY-like_superfamily"/>
</dbReference>
<feature type="domain" description="Response regulatory" evidence="3">
    <location>
        <begin position="9"/>
        <end position="128"/>
    </location>
</feature>
<keyword evidence="5" id="KW-1185">Reference proteome</keyword>
<dbReference type="AlphaFoldDB" id="H8Z119"/>
<dbReference type="PROSITE" id="PS50110">
    <property type="entry name" value="RESPONSE_REGULATORY"/>
    <property type="match status" value="1"/>
</dbReference>